<dbReference type="InterPro" id="IPR011642">
    <property type="entry name" value="Gate_dom"/>
</dbReference>
<keyword evidence="5 7" id="KW-1133">Transmembrane helix</keyword>
<dbReference type="GO" id="GO:0005886">
    <property type="term" value="C:plasma membrane"/>
    <property type="evidence" value="ECO:0007669"/>
    <property type="project" value="UniProtKB-SubCell"/>
</dbReference>
<feature type="transmembrane region" description="Helical" evidence="7">
    <location>
        <begin position="210"/>
        <end position="232"/>
    </location>
</feature>
<feature type="transmembrane region" description="Helical" evidence="7">
    <location>
        <begin position="431"/>
        <end position="453"/>
    </location>
</feature>
<feature type="domain" description="Concentrative nucleoside transporter C-terminal" evidence="9">
    <location>
        <begin position="374"/>
        <end position="581"/>
    </location>
</feature>
<dbReference type="PANTHER" id="PTHR10590:SF4">
    <property type="entry name" value="SOLUTE CARRIER FAMILY 28 MEMBER 3"/>
    <property type="match status" value="1"/>
</dbReference>
<gene>
    <name evidence="11" type="ORF">BV898_09494</name>
</gene>
<dbReference type="Pfam" id="PF07662">
    <property type="entry name" value="Nucleos_tra2_C"/>
    <property type="match status" value="1"/>
</dbReference>
<feature type="transmembrane region" description="Helical" evidence="7">
    <location>
        <begin position="269"/>
        <end position="291"/>
    </location>
</feature>
<organism evidence="11 12">
    <name type="scientific">Hypsibius exemplaris</name>
    <name type="common">Freshwater tardigrade</name>
    <dbReference type="NCBI Taxonomy" id="2072580"/>
    <lineage>
        <taxon>Eukaryota</taxon>
        <taxon>Metazoa</taxon>
        <taxon>Ecdysozoa</taxon>
        <taxon>Tardigrada</taxon>
        <taxon>Eutardigrada</taxon>
        <taxon>Parachela</taxon>
        <taxon>Hypsibioidea</taxon>
        <taxon>Hypsibiidae</taxon>
        <taxon>Hypsibius</taxon>
    </lineage>
</organism>
<feature type="transmembrane region" description="Helical" evidence="7">
    <location>
        <begin position="346"/>
        <end position="368"/>
    </location>
</feature>
<evidence type="ECO:0000256" key="2">
    <source>
        <dbReference type="ARBA" id="ARBA00009033"/>
    </source>
</evidence>
<keyword evidence="12" id="KW-1185">Reference proteome</keyword>
<dbReference type="OrthoDB" id="6075923at2759"/>
<evidence type="ECO:0000256" key="4">
    <source>
        <dbReference type="ARBA" id="ARBA00022692"/>
    </source>
</evidence>
<keyword evidence="6 7" id="KW-0472">Membrane</keyword>
<comment type="similarity">
    <text evidence="2">Belongs to the concentrative nucleoside transporter (CNT) (TC 2.A.41) family.</text>
</comment>
<evidence type="ECO:0000259" key="9">
    <source>
        <dbReference type="Pfam" id="PF07662"/>
    </source>
</evidence>
<feature type="transmembrane region" description="Helical" evidence="7">
    <location>
        <begin position="465"/>
        <end position="483"/>
    </location>
</feature>
<feature type="domain" description="Concentrative nucleoside transporter N-terminal" evidence="8">
    <location>
        <begin position="191"/>
        <end position="263"/>
    </location>
</feature>
<evidence type="ECO:0000256" key="1">
    <source>
        <dbReference type="ARBA" id="ARBA00004651"/>
    </source>
</evidence>
<feature type="transmembrane region" description="Helical" evidence="7">
    <location>
        <begin position="562"/>
        <end position="585"/>
    </location>
</feature>
<comment type="subcellular location">
    <subcellularLocation>
        <location evidence="1">Cell membrane</location>
        <topology evidence="1">Multi-pass membrane protein</topology>
    </subcellularLocation>
</comment>
<keyword evidence="4 7" id="KW-0812">Transmembrane</keyword>
<evidence type="ECO:0000313" key="12">
    <source>
        <dbReference type="Proteomes" id="UP000192578"/>
    </source>
</evidence>
<feature type="transmembrane region" description="Helical" evidence="7">
    <location>
        <begin position="527"/>
        <end position="550"/>
    </location>
</feature>
<dbReference type="Proteomes" id="UP000192578">
    <property type="component" value="Unassembled WGS sequence"/>
</dbReference>
<feature type="transmembrane region" description="Helical" evidence="7">
    <location>
        <begin position="89"/>
        <end position="111"/>
    </location>
</feature>
<feature type="domain" description="Nucleoside transporter/FeoB GTPase Gate" evidence="10">
    <location>
        <begin position="272"/>
        <end position="369"/>
    </location>
</feature>
<protein>
    <submittedName>
        <fullName evidence="11">Solute carrier family 28 member 3</fullName>
    </submittedName>
</protein>
<proteinExistence type="inferred from homology"/>
<feature type="transmembrane region" description="Helical" evidence="7">
    <location>
        <begin position="184"/>
        <end position="203"/>
    </location>
</feature>
<dbReference type="AlphaFoldDB" id="A0A1W0WMD2"/>
<dbReference type="EMBL" id="MTYJ01000075">
    <property type="protein sequence ID" value="OQV16349.1"/>
    <property type="molecule type" value="Genomic_DNA"/>
</dbReference>
<accession>A0A1W0WMD2</accession>
<name>A0A1W0WMD2_HYPEX</name>
<evidence type="ECO:0000256" key="3">
    <source>
        <dbReference type="ARBA" id="ARBA00022475"/>
    </source>
</evidence>
<dbReference type="GO" id="GO:0005415">
    <property type="term" value="F:nucleoside:sodium symporter activity"/>
    <property type="evidence" value="ECO:0007669"/>
    <property type="project" value="TreeGrafter"/>
</dbReference>
<comment type="caution">
    <text evidence="11">The sequence shown here is derived from an EMBL/GenBank/DDBJ whole genome shotgun (WGS) entry which is preliminary data.</text>
</comment>
<evidence type="ECO:0000256" key="6">
    <source>
        <dbReference type="ARBA" id="ARBA00023136"/>
    </source>
</evidence>
<evidence type="ECO:0000256" key="7">
    <source>
        <dbReference type="SAM" id="Phobius"/>
    </source>
</evidence>
<dbReference type="InterPro" id="IPR002668">
    <property type="entry name" value="CNT_N_dom"/>
</dbReference>
<sequence length="608" mass="67267">MDQYRSSSDMVSTQTLSTVGALSLEDLKHSEKPASVFSTSVESIQDKSRDNLDSGDAEIFHPGRTLACCVNLETSLQRFYQRYHRHFKILFWMTVLLGYNGGLIYACVRNFQKAKTLFILTMVVYCCIVYCNFISEPLWRRVGVASGPFRKFLRKHRRNRRRIQAILFFVAVAIFLGIDCASNPQRLQSLVGIFGIILFGWLISKYPAQVPWYTVLWGIAIQVIFALIILRWEAGRSVFDWLGGLFEGLIEFTDAGSEFVFGKNFRDHFFAFAVMPVVVFFGFIIAALYYWGAMQFLIMKMGWLLEAVLGTSACESFCAAANIFVGMTEAPLMVKPYLERMTASELHALFVGGFANVAGSVLAAYISFGVSAVHLLSASVMSAPCSLALSKLVYPETERTRTSFDQITFERGPEHNILEAATIGATSTVKLVSYIVANIISCLAAIKLFNYLLNYFGNLVGLENLSFQLLAGYIFMPLAWAMGADWVDCDDVGQLVGIKTILNEFIAYVELGDMIKNQTISVKSQLVATYALCGFSNIASLGIMIGGMTAMAPGRKREIVDVGIRSLITGSLSCFFVASLAALLVDTSLETYNAKPILLSMTATTSKA</sequence>
<dbReference type="PANTHER" id="PTHR10590">
    <property type="entry name" value="SODIUM/NUCLEOSIDE COTRANSPORTER"/>
    <property type="match status" value="1"/>
</dbReference>
<evidence type="ECO:0000313" key="11">
    <source>
        <dbReference type="EMBL" id="OQV16349.1"/>
    </source>
</evidence>
<reference evidence="12" key="1">
    <citation type="submission" date="2017-01" db="EMBL/GenBank/DDBJ databases">
        <title>Comparative genomics of anhydrobiosis in the tardigrade Hypsibius dujardini.</title>
        <authorList>
            <person name="Yoshida Y."/>
            <person name="Koutsovoulos G."/>
            <person name="Laetsch D."/>
            <person name="Stevens L."/>
            <person name="Kumar S."/>
            <person name="Horikawa D."/>
            <person name="Ishino K."/>
            <person name="Komine S."/>
            <person name="Tomita M."/>
            <person name="Blaxter M."/>
            <person name="Arakawa K."/>
        </authorList>
    </citation>
    <scope>NUCLEOTIDE SEQUENCE [LARGE SCALE GENOMIC DNA]</scope>
    <source>
        <strain evidence="12">Z151</strain>
    </source>
</reference>
<dbReference type="Pfam" id="PF01773">
    <property type="entry name" value="Nucleos_tra2_N"/>
    <property type="match status" value="1"/>
</dbReference>
<evidence type="ECO:0000256" key="5">
    <source>
        <dbReference type="ARBA" id="ARBA00022989"/>
    </source>
</evidence>
<dbReference type="InterPro" id="IPR008276">
    <property type="entry name" value="C_nuclsd_transpt"/>
</dbReference>
<evidence type="ECO:0000259" key="8">
    <source>
        <dbReference type="Pfam" id="PF01773"/>
    </source>
</evidence>
<feature type="transmembrane region" description="Helical" evidence="7">
    <location>
        <begin position="160"/>
        <end position="178"/>
    </location>
</feature>
<dbReference type="InterPro" id="IPR011657">
    <property type="entry name" value="CNT_C_dom"/>
</dbReference>
<feature type="transmembrane region" description="Helical" evidence="7">
    <location>
        <begin position="117"/>
        <end position="139"/>
    </location>
</feature>
<keyword evidence="3" id="KW-1003">Cell membrane</keyword>
<dbReference type="Pfam" id="PF07670">
    <property type="entry name" value="Gate"/>
    <property type="match status" value="1"/>
</dbReference>
<evidence type="ECO:0000259" key="10">
    <source>
        <dbReference type="Pfam" id="PF07670"/>
    </source>
</evidence>